<dbReference type="GO" id="GO:0020037">
    <property type="term" value="F:heme binding"/>
    <property type="evidence" value="ECO:0007669"/>
    <property type="project" value="InterPro"/>
</dbReference>
<evidence type="ECO:0000256" key="1">
    <source>
        <dbReference type="ARBA" id="ARBA00022660"/>
    </source>
</evidence>
<comment type="subcellular location">
    <subcellularLocation>
        <location evidence="3">Mitochondrion inner membrane</location>
        <topology evidence="3">Multi-pass membrane protein</topology>
    </subcellularLocation>
</comment>
<dbReference type="GO" id="GO:0004129">
    <property type="term" value="F:cytochrome-c oxidase activity"/>
    <property type="evidence" value="ECO:0007669"/>
    <property type="project" value="UniProtKB-EC"/>
</dbReference>
<name>U6PXA1_9EUCA</name>
<feature type="non-terminal residue" evidence="5">
    <location>
        <position position="1"/>
    </location>
</feature>
<keyword evidence="3" id="KW-0186">Copper</keyword>
<comment type="function">
    <text evidence="3">Component of the cytochrome c oxidase, the last enzyme in the mitochondrial electron transport chain which drives oxidative phosphorylation. The respiratory chain contains 3 multisubunit complexes succinate dehydrogenase (complex II, CII), ubiquinol-cytochrome c oxidoreductase (cytochrome b-c1 complex, complex III, CIII) and cytochrome c oxidase (complex IV, CIV), that cooperate to transfer electrons derived from NADH and succinate to molecular oxygen, creating an electrochemical gradient over the inner membrane that drives transmembrane transport and the ATP synthase. Cytochrome c oxidase is the component of the respiratory chain that catalyzes the reduction of oxygen to water. Electrons originating from reduced cytochrome c in the intermembrane space (IMS) are transferred via the dinuclear copper A center (CU(A)) of subunit 2 and heme A of subunit 1 to the active site in subunit 1, a binuclear center (BNC) formed by heme A3 and copper B (CU(B)). The BNC reduces molecular oxygen to 2 water molecules using 4 electrons from cytochrome c in the IMS and 4 protons from the mitochondrial matrix.</text>
</comment>
<feature type="non-terminal residue" evidence="5">
    <location>
        <position position="184"/>
    </location>
</feature>
<organism evidence="5">
    <name type="scientific">Portunus reticulatus</name>
    <dbReference type="NCBI Taxonomy" id="470444"/>
    <lineage>
        <taxon>Eukaryota</taxon>
        <taxon>Metazoa</taxon>
        <taxon>Ecdysozoa</taxon>
        <taxon>Arthropoda</taxon>
        <taxon>Crustacea</taxon>
        <taxon>Multicrustacea</taxon>
        <taxon>Malacostraca</taxon>
        <taxon>Eumalacostraca</taxon>
        <taxon>Eucarida</taxon>
        <taxon>Decapoda</taxon>
        <taxon>Pleocyemata</taxon>
        <taxon>Brachyura</taxon>
        <taxon>Eubrachyura</taxon>
        <taxon>Portunoidea</taxon>
        <taxon>Portunidae</taxon>
        <taxon>Portuninae</taxon>
        <taxon>Portunus</taxon>
    </lineage>
</organism>
<keyword evidence="4" id="KW-1133">Transmembrane helix</keyword>
<feature type="transmembrane region" description="Helical" evidence="4">
    <location>
        <begin position="114"/>
        <end position="137"/>
    </location>
</feature>
<dbReference type="EC" id="7.1.1.9" evidence="3"/>
<keyword evidence="2 3" id="KW-0249">Electron transport</keyword>
<keyword evidence="3" id="KW-0408">Iron</keyword>
<keyword evidence="3" id="KW-0479">Metal-binding</keyword>
<keyword evidence="3" id="KW-0813">Transport</keyword>
<keyword evidence="3 4" id="KW-0812">Transmembrane</keyword>
<dbReference type="EMBL" id="HG779439">
    <property type="protein sequence ID" value="CDJ98649.1"/>
    <property type="molecule type" value="Genomic_DNA"/>
</dbReference>
<dbReference type="PRINTS" id="PR01165">
    <property type="entry name" value="CYCOXIDASEI"/>
</dbReference>
<keyword evidence="3" id="KW-0999">Mitochondrion inner membrane</keyword>
<dbReference type="Gene3D" id="1.20.210.10">
    <property type="entry name" value="Cytochrome c oxidase-like, subunit I domain"/>
    <property type="match status" value="1"/>
</dbReference>
<comment type="similarity">
    <text evidence="3">Belongs to the heme-copper respiratory oxidase family.</text>
</comment>
<dbReference type="PANTHER" id="PTHR10422">
    <property type="entry name" value="CYTOCHROME C OXIDASE SUBUNIT 1"/>
    <property type="match status" value="1"/>
</dbReference>
<evidence type="ECO:0000256" key="2">
    <source>
        <dbReference type="ARBA" id="ARBA00022982"/>
    </source>
</evidence>
<dbReference type="AlphaFoldDB" id="U6PXA1"/>
<dbReference type="UniPathway" id="UPA00705"/>
<geneLocation type="mitochondrion" evidence="5"/>
<dbReference type="InterPro" id="IPR000883">
    <property type="entry name" value="Cyt_C_Oxase_1"/>
</dbReference>
<gene>
    <name evidence="5" type="primary">COI</name>
</gene>
<dbReference type="InterPro" id="IPR036927">
    <property type="entry name" value="Cyt_c_oxase-like_su1_sf"/>
</dbReference>
<dbReference type="PANTHER" id="PTHR10422:SF18">
    <property type="entry name" value="CYTOCHROME C OXIDASE SUBUNIT 1"/>
    <property type="match status" value="1"/>
</dbReference>
<feature type="transmembrane region" description="Helical" evidence="4">
    <location>
        <begin position="149"/>
        <end position="173"/>
    </location>
</feature>
<dbReference type="GO" id="GO:0015990">
    <property type="term" value="P:electron transport coupled proton transport"/>
    <property type="evidence" value="ECO:0007669"/>
    <property type="project" value="TreeGrafter"/>
</dbReference>
<keyword evidence="3 4" id="KW-0472">Membrane</keyword>
<dbReference type="GO" id="GO:0005743">
    <property type="term" value="C:mitochondrial inner membrane"/>
    <property type="evidence" value="ECO:0007669"/>
    <property type="project" value="UniProtKB-SubCell"/>
</dbReference>
<dbReference type="GO" id="GO:0046872">
    <property type="term" value="F:metal ion binding"/>
    <property type="evidence" value="ECO:0007669"/>
    <property type="project" value="UniProtKB-KW"/>
</dbReference>
<reference evidence="5" key="1">
    <citation type="submission" date="2013-10" db="EMBL/GenBank/DDBJ databases">
        <title>DNA barcoding of edible crabs of India.</title>
        <authorList>
            <person name="Vartak V."/>
            <person name="Rajendran N."/>
            <person name="Pavan-Kumar A."/>
            <person name="Lakra W.S."/>
        </authorList>
    </citation>
    <scope>NUCLEOTIDE SEQUENCE</scope>
    <source>
        <strain evidence="5">Live specimen</strain>
    </source>
</reference>
<accession>U6PXA1</accession>
<keyword evidence="1 3" id="KW-0679">Respiratory chain</keyword>
<proteinExistence type="inferred from homology"/>
<keyword evidence="3" id="KW-0349">Heme</keyword>
<dbReference type="SUPFAM" id="SSF81442">
    <property type="entry name" value="Cytochrome c oxidase subunit I-like"/>
    <property type="match status" value="1"/>
</dbReference>
<dbReference type="GO" id="GO:0006123">
    <property type="term" value="P:mitochondrial electron transport, cytochrome c to oxygen"/>
    <property type="evidence" value="ECO:0007669"/>
    <property type="project" value="TreeGrafter"/>
</dbReference>
<protein>
    <recommendedName>
        <fullName evidence="3">Cytochrome c oxidase subunit 1</fullName>
        <ecNumber evidence="3">7.1.1.9</ecNumber>
    </recommendedName>
</protein>
<keyword evidence="3 5" id="KW-0496">Mitochondrion</keyword>
<sequence length="184" mass="20960">SSTSSTWHSYWQCSNLQRCSYSSCFCDNFLYSYTNYDWSIWYLTSSFNASGPCYGFSPYKQHKILTSPSFFNSTSYKSYGSKSCWYGLNRMPSSFGAIAHAGASVDLGIFSLHLAGVSSILGAVNFMTTVIMYAIFWDKNSPYPYSFDQYLSLLFFSLLSLPVLAGAITMIFYSRKFKNFVFWP</sequence>
<evidence type="ECO:0000313" key="5">
    <source>
        <dbReference type="EMBL" id="CDJ98649.1"/>
    </source>
</evidence>
<comment type="catalytic activity">
    <reaction evidence="3">
        <text>4 Fe(II)-[cytochrome c] + O2 + 8 H(+)(in) = 4 Fe(III)-[cytochrome c] + 2 H2O + 4 H(+)(out)</text>
        <dbReference type="Rhea" id="RHEA:11436"/>
        <dbReference type="Rhea" id="RHEA-COMP:10350"/>
        <dbReference type="Rhea" id="RHEA-COMP:14399"/>
        <dbReference type="ChEBI" id="CHEBI:15377"/>
        <dbReference type="ChEBI" id="CHEBI:15378"/>
        <dbReference type="ChEBI" id="CHEBI:15379"/>
        <dbReference type="ChEBI" id="CHEBI:29033"/>
        <dbReference type="ChEBI" id="CHEBI:29034"/>
        <dbReference type="EC" id="7.1.1.9"/>
    </reaction>
</comment>
<comment type="pathway">
    <text evidence="3">Energy metabolism; oxidative phosphorylation.</text>
</comment>
<evidence type="ECO:0000256" key="4">
    <source>
        <dbReference type="SAM" id="Phobius"/>
    </source>
</evidence>
<evidence type="ECO:0000256" key="3">
    <source>
        <dbReference type="RuleBase" id="RU000369"/>
    </source>
</evidence>